<proteinExistence type="predicted"/>
<dbReference type="Proteomes" id="UP000192328">
    <property type="component" value="Unassembled WGS sequence"/>
</dbReference>
<dbReference type="EMBL" id="FWXZ01000002">
    <property type="protein sequence ID" value="SMC56718.1"/>
    <property type="molecule type" value="Genomic_DNA"/>
</dbReference>
<evidence type="ECO:0000313" key="2">
    <source>
        <dbReference type="Proteomes" id="UP000192328"/>
    </source>
</evidence>
<accession>A0AC61PKP2</accession>
<name>A0AC61PKP2_9FIRM</name>
<evidence type="ECO:0000313" key="1">
    <source>
        <dbReference type="EMBL" id="SMC56718.1"/>
    </source>
</evidence>
<gene>
    <name evidence="1" type="ORF">SAMN06297397_1397</name>
</gene>
<sequence>MNCELSDYLSLFPASSRERPRFMALAEAVLRQAADLMTLAAALQPGYSFACAEGIQLDSMAEASGLKRANLGTDVPDEAFRWYVLAKLALWTWDGTNETVPAVLEAASPGSILTDNGDGTVTVRGGSVLPIPAGIGKTMQNSECRIQDQVAGA</sequence>
<keyword evidence="2" id="KW-1185">Reference proteome</keyword>
<organism evidence="1 2">
    <name type="scientific">Aristaeella lactis</name>
    <dbReference type="NCBI Taxonomy" id="3046383"/>
    <lineage>
        <taxon>Bacteria</taxon>
        <taxon>Bacillati</taxon>
        <taxon>Bacillota</taxon>
        <taxon>Clostridia</taxon>
        <taxon>Eubacteriales</taxon>
        <taxon>Aristaeellaceae</taxon>
        <taxon>Aristaeella</taxon>
    </lineage>
</organism>
<protein>
    <submittedName>
        <fullName evidence="1">Uncharacterized protein</fullName>
    </submittedName>
</protein>
<reference evidence="1" key="1">
    <citation type="submission" date="2017-04" db="EMBL/GenBank/DDBJ databases">
        <authorList>
            <person name="Varghese N."/>
            <person name="Submissions S."/>
        </authorList>
    </citation>
    <scope>NUCLEOTIDE SEQUENCE</scope>
    <source>
        <strain evidence="1">WTE2008</strain>
    </source>
</reference>
<comment type="caution">
    <text evidence="1">The sequence shown here is derived from an EMBL/GenBank/DDBJ whole genome shotgun (WGS) entry which is preliminary data.</text>
</comment>